<dbReference type="InterPro" id="IPR036188">
    <property type="entry name" value="FAD/NAD-bd_sf"/>
</dbReference>
<dbReference type="HOGENOM" id="CLU_3276882_0_0_9"/>
<accession>F9DY07</accession>
<dbReference type="Pfam" id="PF12831">
    <property type="entry name" value="FAD_oxidored"/>
    <property type="match status" value="1"/>
</dbReference>
<name>F9DY07_9BACL</name>
<sequence>MTVEVKKDVDLLVIGAGSGGYVAAIHAAQLGKKVVLVDKAE</sequence>
<dbReference type="GO" id="GO:0004148">
    <property type="term" value="F:dihydrolipoyl dehydrogenase (NADH) activity"/>
    <property type="evidence" value="ECO:0007669"/>
    <property type="project" value="UniProtKB-EC"/>
</dbReference>
<gene>
    <name evidence="1" type="primary">acoL</name>
    <name evidence="1" type="ORF">HMPREF9372_3688</name>
</gene>
<protein>
    <submittedName>
        <fullName evidence="1">Acetoin dehydrogenase E3 component, dihydrolipoamide dehydrogenase</fullName>
        <ecNumber evidence="1">1.8.1.4</ecNumber>
    </submittedName>
</protein>
<dbReference type="Proteomes" id="UP000005316">
    <property type="component" value="Unassembled WGS sequence"/>
</dbReference>
<evidence type="ECO:0000313" key="1">
    <source>
        <dbReference type="EMBL" id="EGQ19558.1"/>
    </source>
</evidence>
<proteinExistence type="predicted"/>
<dbReference type="EC" id="1.8.1.4" evidence="1"/>
<dbReference type="SUPFAM" id="SSF51905">
    <property type="entry name" value="FAD/NAD(P)-binding domain"/>
    <property type="match status" value="1"/>
</dbReference>
<dbReference type="Gene3D" id="3.50.50.60">
    <property type="entry name" value="FAD/NAD(P)-binding domain"/>
    <property type="match status" value="1"/>
</dbReference>
<organism evidence="1 2">
    <name type="scientific">Sporosarcina newyorkensis 2681</name>
    <dbReference type="NCBI Taxonomy" id="1027292"/>
    <lineage>
        <taxon>Bacteria</taxon>
        <taxon>Bacillati</taxon>
        <taxon>Bacillota</taxon>
        <taxon>Bacilli</taxon>
        <taxon>Bacillales</taxon>
        <taxon>Caryophanaceae</taxon>
        <taxon>Sporosarcina</taxon>
    </lineage>
</organism>
<comment type="caution">
    <text evidence="1">The sequence shown here is derived from an EMBL/GenBank/DDBJ whole genome shotgun (WGS) entry which is preliminary data.</text>
</comment>
<evidence type="ECO:0000313" key="2">
    <source>
        <dbReference type="Proteomes" id="UP000005316"/>
    </source>
</evidence>
<dbReference type="AlphaFoldDB" id="F9DY07"/>
<keyword evidence="1" id="KW-0560">Oxidoreductase</keyword>
<dbReference type="EMBL" id="AFPZ01000120">
    <property type="protein sequence ID" value="EGQ19558.1"/>
    <property type="molecule type" value="Genomic_DNA"/>
</dbReference>
<reference evidence="1 2" key="1">
    <citation type="submission" date="2011-04" db="EMBL/GenBank/DDBJ databases">
        <authorList>
            <person name="Muzny D."/>
            <person name="Qin X."/>
            <person name="Deng J."/>
            <person name="Jiang H."/>
            <person name="Liu Y."/>
            <person name="Qu J."/>
            <person name="Song X.-Z."/>
            <person name="Zhang L."/>
            <person name="Thornton R."/>
            <person name="Coyle M."/>
            <person name="Francisco L."/>
            <person name="Jackson L."/>
            <person name="Javaid M."/>
            <person name="Korchina V."/>
            <person name="Kovar C."/>
            <person name="Mata R."/>
            <person name="Mathew T."/>
            <person name="Ngo R."/>
            <person name="Nguyen L."/>
            <person name="Nguyen N."/>
            <person name="Okwuonu G."/>
            <person name="Ongeri F."/>
            <person name="Pham C."/>
            <person name="Simmons D."/>
            <person name="Wilczek-Boney K."/>
            <person name="Hale W."/>
            <person name="Jakkamsetti A."/>
            <person name="Pham P."/>
            <person name="Ruth R."/>
            <person name="San Lucas F."/>
            <person name="Warren J."/>
            <person name="Zhang J."/>
            <person name="Zhao Z."/>
            <person name="Zhou C."/>
            <person name="Zhu D."/>
            <person name="Lee S."/>
            <person name="Bess C."/>
            <person name="Blankenburg K."/>
            <person name="Forbes L."/>
            <person name="Fu Q."/>
            <person name="Gubbala S."/>
            <person name="Hirani K."/>
            <person name="Jayaseelan J.C."/>
            <person name="Lara F."/>
            <person name="Munidasa M."/>
            <person name="Palculict T."/>
            <person name="Patil S."/>
            <person name="Pu L.-L."/>
            <person name="Saada N."/>
            <person name="Tang L."/>
            <person name="Weissenberger G."/>
            <person name="Zhu Y."/>
            <person name="Hemphill L."/>
            <person name="Shang Y."/>
            <person name="Youmans B."/>
            <person name="Ayvaz T."/>
            <person name="Ross M."/>
            <person name="Santibanez J."/>
            <person name="Aqrawi P."/>
            <person name="Gross S."/>
            <person name="Joshi V."/>
            <person name="Fowler G."/>
            <person name="Nazareth L."/>
            <person name="Reid J."/>
            <person name="Worley K."/>
            <person name="Petrosino J."/>
            <person name="Highlander S."/>
            <person name="Gibbs R."/>
        </authorList>
    </citation>
    <scope>NUCLEOTIDE SEQUENCE [LARGE SCALE GENOMIC DNA]</scope>
    <source>
        <strain evidence="1 2">2681</strain>
    </source>
</reference>